<dbReference type="Pfam" id="PF00702">
    <property type="entry name" value="Hydrolase"/>
    <property type="match status" value="1"/>
</dbReference>
<evidence type="ECO:0000256" key="1">
    <source>
        <dbReference type="ARBA" id="ARBA00022801"/>
    </source>
</evidence>
<keyword evidence="3" id="KW-1185">Reference proteome</keyword>
<dbReference type="InterPro" id="IPR036412">
    <property type="entry name" value="HAD-like_sf"/>
</dbReference>
<dbReference type="Gene3D" id="3.40.50.1000">
    <property type="entry name" value="HAD superfamily/HAD-like"/>
    <property type="match status" value="1"/>
</dbReference>
<dbReference type="SFLD" id="SFLDS00003">
    <property type="entry name" value="Haloacid_Dehalogenase"/>
    <property type="match status" value="1"/>
</dbReference>
<keyword evidence="1" id="KW-0378">Hydrolase</keyword>
<accession>A0ABY8XYB4</accession>
<reference evidence="2 3" key="1">
    <citation type="submission" date="2023-06" db="EMBL/GenBank/DDBJ databases">
        <authorList>
            <person name="Oyuntsetseg B."/>
            <person name="Kim S.B."/>
        </authorList>
    </citation>
    <scope>NUCLEOTIDE SEQUENCE [LARGE SCALE GENOMIC DNA]</scope>
    <source>
        <strain evidence="2 3">2-2</strain>
    </source>
</reference>
<dbReference type="PANTHER" id="PTHR43316:SF3">
    <property type="entry name" value="HALOACID DEHALOGENASE, TYPE II (AFU_ORTHOLOGUE AFUA_2G07750)-RELATED"/>
    <property type="match status" value="1"/>
</dbReference>
<dbReference type="EMBL" id="CP127173">
    <property type="protein sequence ID" value="WIV60709.1"/>
    <property type="molecule type" value="Genomic_DNA"/>
</dbReference>
<gene>
    <name evidence="2" type="ORF">QP939_19885</name>
</gene>
<dbReference type="Proteomes" id="UP001227101">
    <property type="component" value="Chromosome"/>
</dbReference>
<dbReference type="SUPFAM" id="SSF56784">
    <property type="entry name" value="HAD-like"/>
    <property type="match status" value="1"/>
</dbReference>
<dbReference type="InterPro" id="IPR023214">
    <property type="entry name" value="HAD_sf"/>
</dbReference>
<name>A0ABY8XYB4_9PSEU</name>
<sequence>MIVSEREPVRAVVFDLFGTLVAAPSHRDRADAATELADAFGVAPDAVRAALGLSWRERHLGQWATVSAIAAGLAEKSGARNPNLVAAEQRIRHRARQRLRWDRAILAMLDRLAKDDVAVAVLSDASADIADAWPRCAPPLPALFSCREHAVKPDPVLYERVLDRLGMPATAVLYCGDGGGDELAGAQRAGMTAVGVPVRGGPTAVAHHRAAWDGLRVDGAEHIPRLLSMLTTTR</sequence>
<organism evidence="2 3">
    <name type="scientific">Amycolatopsis nalaikhensis</name>
    <dbReference type="NCBI Taxonomy" id="715472"/>
    <lineage>
        <taxon>Bacteria</taxon>
        <taxon>Bacillati</taxon>
        <taxon>Actinomycetota</taxon>
        <taxon>Actinomycetes</taxon>
        <taxon>Pseudonocardiales</taxon>
        <taxon>Pseudonocardiaceae</taxon>
        <taxon>Amycolatopsis</taxon>
    </lineage>
</organism>
<evidence type="ECO:0000313" key="2">
    <source>
        <dbReference type="EMBL" id="WIV60709.1"/>
    </source>
</evidence>
<dbReference type="SFLD" id="SFLDG01129">
    <property type="entry name" value="C1.5:_HAD__Beta-PGM__Phosphata"/>
    <property type="match status" value="1"/>
</dbReference>
<dbReference type="InterPro" id="IPR006439">
    <property type="entry name" value="HAD-SF_hydro_IA"/>
</dbReference>
<dbReference type="RefSeq" id="WP_285458318.1">
    <property type="nucleotide sequence ID" value="NZ_CP127173.1"/>
</dbReference>
<dbReference type="InterPro" id="IPR051540">
    <property type="entry name" value="S-2-haloacid_dehalogenase"/>
</dbReference>
<proteinExistence type="predicted"/>
<evidence type="ECO:0000313" key="3">
    <source>
        <dbReference type="Proteomes" id="UP001227101"/>
    </source>
</evidence>
<protein>
    <submittedName>
        <fullName evidence="2">HAD hydrolase-like protein</fullName>
    </submittedName>
</protein>
<dbReference type="PANTHER" id="PTHR43316">
    <property type="entry name" value="HYDROLASE, HALOACID DELAHOGENASE-RELATED"/>
    <property type="match status" value="1"/>
</dbReference>
<dbReference type="PRINTS" id="PR00413">
    <property type="entry name" value="HADHALOGNASE"/>
</dbReference>